<keyword evidence="3" id="KW-1185">Reference proteome</keyword>
<dbReference type="Proteomes" id="UP001596492">
    <property type="component" value="Unassembled WGS sequence"/>
</dbReference>
<protein>
    <recommendedName>
        <fullName evidence="4">Lipoprotein</fullName>
    </recommendedName>
</protein>
<dbReference type="EMBL" id="JBHTBR010000004">
    <property type="protein sequence ID" value="MFC7291673.1"/>
    <property type="molecule type" value="Genomic_DNA"/>
</dbReference>
<feature type="chain" id="PRO_5047186601" description="Lipoprotein" evidence="1">
    <location>
        <begin position="18"/>
        <end position="176"/>
    </location>
</feature>
<dbReference type="NCBIfam" id="NF047637">
    <property type="entry name" value="lipo_CC0125"/>
    <property type="match status" value="1"/>
</dbReference>
<comment type="caution">
    <text evidence="2">The sequence shown here is derived from an EMBL/GenBank/DDBJ whole genome shotgun (WGS) entry which is preliminary data.</text>
</comment>
<evidence type="ECO:0008006" key="4">
    <source>
        <dbReference type="Google" id="ProtNLM"/>
    </source>
</evidence>
<feature type="signal peptide" evidence="1">
    <location>
        <begin position="1"/>
        <end position="17"/>
    </location>
</feature>
<dbReference type="PROSITE" id="PS51257">
    <property type="entry name" value="PROKAR_LIPOPROTEIN"/>
    <property type="match status" value="1"/>
</dbReference>
<accession>A0ABW2ILC4</accession>
<evidence type="ECO:0000256" key="1">
    <source>
        <dbReference type="SAM" id="SignalP"/>
    </source>
</evidence>
<gene>
    <name evidence="2" type="ORF">ACFQS8_08600</name>
</gene>
<evidence type="ECO:0000313" key="2">
    <source>
        <dbReference type="EMBL" id="MFC7291673.1"/>
    </source>
</evidence>
<keyword evidence="1" id="KW-0732">Signal</keyword>
<evidence type="ECO:0000313" key="3">
    <source>
        <dbReference type="Proteomes" id="UP001596492"/>
    </source>
</evidence>
<organism evidence="2 3">
    <name type="scientific">Hirschia litorea</name>
    <dbReference type="NCBI Taxonomy" id="1199156"/>
    <lineage>
        <taxon>Bacteria</taxon>
        <taxon>Pseudomonadati</taxon>
        <taxon>Pseudomonadota</taxon>
        <taxon>Alphaproteobacteria</taxon>
        <taxon>Hyphomonadales</taxon>
        <taxon>Hyphomonadaceae</taxon>
        <taxon>Hirschia</taxon>
    </lineage>
</organism>
<dbReference type="RefSeq" id="WP_382166910.1">
    <property type="nucleotide sequence ID" value="NZ_JBHTBR010000004.1"/>
</dbReference>
<reference evidence="3" key="1">
    <citation type="journal article" date="2019" name="Int. J. Syst. Evol. Microbiol.">
        <title>The Global Catalogue of Microorganisms (GCM) 10K type strain sequencing project: providing services to taxonomists for standard genome sequencing and annotation.</title>
        <authorList>
            <consortium name="The Broad Institute Genomics Platform"/>
            <consortium name="The Broad Institute Genome Sequencing Center for Infectious Disease"/>
            <person name="Wu L."/>
            <person name="Ma J."/>
        </authorList>
    </citation>
    <scope>NUCLEOTIDE SEQUENCE [LARGE SCALE GENOMIC DNA]</scope>
    <source>
        <strain evidence="3">CCUG 51308</strain>
    </source>
</reference>
<name>A0ABW2ILC4_9PROT</name>
<proteinExistence type="predicted"/>
<sequence length="176" mass="19980">MRQSVLAILTTTSLVLAACASQPAYRPSSSYNGAGYSEQIIETNRYQVSFRGSSLTPRDDVETYLLLRSAELTLQNGYDYFVIAERDTESKSRLYPSAFGRHPSRYGFGYSYFHPRAGWYGAYDPFWDGPNYNEVTKYEATAEILMYKGEKPQDEVRAFDAQDVVNNVGPKVHNSY</sequence>